<dbReference type="InParanoid" id="E4X5M1"/>
<reference evidence="2" key="1">
    <citation type="journal article" date="2010" name="Science">
        <title>Plasticity of animal genome architecture unmasked by rapid evolution of a pelagic tunicate.</title>
        <authorList>
            <person name="Denoeud F."/>
            <person name="Henriet S."/>
            <person name="Mungpakdee S."/>
            <person name="Aury J.M."/>
            <person name="Da Silva C."/>
            <person name="Brinkmann H."/>
            <person name="Mikhaleva J."/>
            <person name="Olsen L.C."/>
            <person name="Jubin C."/>
            <person name="Canestro C."/>
            <person name="Bouquet J.M."/>
            <person name="Danks G."/>
            <person name="Poulain J."/>
            <person name="Campsteijn C."/>
            <person name="Adamski M."/>
            <person name="Cross I."/>
            <person name="Yadetie F."/>
            <person name="Muffato M."/>
            <person name="Louis A."/>
            <person name="Butcher S."/>
            <person name="Tsagkogeorga G."/>
            <person name="Konrad A."/>
            <person name="Singh S."/>
            <person name="Jensen M.F."/>
            <person name="Cong E.H."/>
            <person name="Eikeseth-Otteraa H."/>
            <person name="Noel B."/>
            <person name="Anthouard V."/>
            <person name="Porcel B.M."/>
            <person name="Kachouri-Lafond R."/>
            <person name="Nishino A."/>
            <person name="Ugolini M."/>
            <person name="Chourrout P."/>
            <person name="Nishida H."/>
            <person name="Aasland R."/>
            <person name="Huzurbazar S."/>
            <person name="Westhof E."/>
            <person name="Delsuc F."/>
            <person name="Lehrach H."/>
            <person name="Reinhardt R."/>
            <person name="Weissenbach J."/>
            <person name="Roy S.W."/>
            <person name="Artiguenave F."/>
            <person name="Postlethwait J.H."/>
            <person name="Manak J.R."/>
            <person name="Thompson E.M."/>
            <person name="Jaillon O."/>
            <person name="Du Pasquier L."/>
            <person name="Boudinot P."/>
            <person name="Liberles D.A."/>
            <person name="Volff J.N."/>
            <person name="Philippe H."/>
            <person name="Lenhard B."/>
            <person name="Roest Crollius H."/>
            <person name="Wincker P."/>
            <person name="Chourrout D."/>
        </authorList>
    </citation>
    <scope>NUCLEOTIDE SEQUENCE [LARGE SCALE GENOMIC DNA]</scope>
</reference>
<accession>E4X5M1</accession>
<sequence length="342" mass="37657">MKRILRVLTCSGGFDKKEKEADQPEENKIEKSTAAASPIDATSKVAAENGEHKSSNSSFEIIETNDPALVESLKKENKELENDATDALESKNETEEKSAAVFKNVANTIEEKPVPVPAKEAEAAPVPVAEATPVVEKKVEKIEAQTQAEPKIVQSSALPAELAQEAADLQKMAVAEEKISLAEEVKTLPKEEPLNFAKALKTPPVEVKKVIEKVEEENKVEDVKLDDLENEEEDSGNVSEEKSAEESLEKIQAISDECEKAVKRTSTEIEALRAEILRNILIAKELENEKEAASDEKLDIPAENAATEQSQMNSSQTTNANTPNKKSKKRKNKVQKPKHQKW</sequence>
<name>E4X5M1_OIKDI</name>
<evidence type="ECO:0000313" key="3">
    <source>
        <dbReference type="Proteomes" id="UP000001307"/>
    </source>
</evidence>
<feature type="compositionally biased region" description="Basic and acidic residues" evidence="1">
    <location>
        <begin position="72"/>
        <end position="81"/>
    </location>
</feature>
<keyword evidence="3" id="KW-1185">Reference proteome</keyword>
<dbReference type="Proteomes" id="UP000001307">
    <property type="component" value="Unassembled WGS sequence"/>
</dbReference>
<gene>
    <name evidence="2" type="ORF">GSOID_T00002556001</name>
</gene>
<dbReference type="EMBL" id="FN653026">
    <property type="protein sequence ID" value="CBY07571.1"/>
    <property type="molecule type" value="Genomic_DNA"/>
</dbReference>
<feature type="region of interest" description="Disordered" evidence="1">
    <location>
        <begin position="222"/>
        <end position="251"/>
    </location>
</feature>
<feature type="compositionally biased region" description="Basic and acidic residues" evidence="1">
    <location>
        <begin position="239"/>
        <end position="249"/>
    </location>
</feature>
<organism evidence="2">
    <name type="scientific">Oikopleura dioica</name>
    <name type="common">Tunicate</name>
    <dbReference type="NCBI Taxonomy" id="34765"/>
    <lineage>
        <taxon>Eukaryota</taxon>
        <taxon>Metazoa</taxon>
        <taxon>Chordata</taxon>
        <taxon>Tunicata</taxon>
        <taxon>Appendicularia</taxon>
        <taxon>Copelata</taxon>
        <taxon>Oikopleuridae</taxon>
        <taxon>Oikopleura</taxon>
    </lineage>
</organism>
<proteinExistence type="predicted"/>
<protein>
    <submittedName>
        <fullName evidence="2">Uncharacterized protein</fullName>
    </submittedName>
</protein>
<feature type="compositionally biased region" description="Basic residues" evidence="1">
    <location>
        <begin position="325"/>
        <end position="342"/>
    </location>
</feature>
<feature type="region of interest" description="Disordered" evidence="1">
    <location>
        <begin position="13"/>
        <end position="97"/>
    </location>
</feature>
<feature type="compositionally biased region" description="Basic and acidic residues" evidence="1">
    <location>
        <begin position="14"/>
        <end position="31"/>
    </location>
</feature>
<evidence type="ECO:0000313" key="2">
    <source>
        <dbReference type="EMBL" id="CBY07571.1"/>
    </source>
</evidence>
<feature type="region of interest" description="Disordered" evidence="1">
    <location>
        <begin position="289"/>
        <end position="342"/>
    </location>
</feature>
<feature type="compositionally biased region" description="Basic and acidic residues" evidence="1">
    <location>
        <begin position="289"/>
        <end position="300"/>
    </location>
</feature>
<feature type="compositionally biased region" description="Basic and acidic residues" evidence="1">
    <location>
        <begin position="88"/>
        <end position="97"/>
    </location>
</feature>
<evidence type="ECO:0000256" key="1">
    <source>
        <dbReference type="SAM" id="MobiDB-lite"/>
    </source>
</evidence>
<dbReference type="AlphaFoldDB" id="E4X5M1"/>
<feature type="compositionally biased region" description="Polar residues" evidence="1">
    <location>
        <begin position="306"/>
        <end position="324"/>
    </location>
</feature>